<name>A0A7J0BDR8_9BACT</name>
<dbReference type="RefSeq" id="WP_174403527.1">
    <property type="nucleotide sequence ID" value="NZ_BLVO01000004.1"/>
</dbReference>
<dbReference type="GO" id="GO:0015944">
    <property type="term" value="P:formate oxidation"/>
    <property type="evidence" value="ECO:0007669"/>
    <property type="project" value="InterPro"/>
</dbReference>
<dbReference type="GO" id="GO:0030313">
    <property type="term" value="C:cell envelope"/>
    <property type="evidence" value="ECO:0007669"/>
    <property type="project" value="UniProtKB-SubCell"/>
</dbReference>
<keyword evidence="6" id="KW-0411">Iron-sulfur</keyword>
<feature type="domain" description="4Fe-4S ferredoxin-type" evidence="7">
    <location>
        <begin position="3"/>
        <end position="33"/>
    </location>
</feature>
<dbReference type="InterPro" id="IPR051555">
    <property type="entry name" value="FDH_Electron_Transfer_Unit"/>
</dbReference>
<sequence length="240" mass="27594">MAKKFFVDLTRCTACRGCQVACKQWKKLPAEKTVNIGSHQNPADLSYETIRLVRFKEIVHDGKLDWLFFPEQCRHCVVPPCKGMGDLDDPTAILQDPETGAVVYTDKTRMLDFSGVRSACPYDIPRQDPETKRIHKCDMCIDRVHNGMKPACVHTCPTGTMNFGEEDEMMSLAEARLKEVQQKYPKAILGDPHDVRVVYLFHFDPMEFFERAVSELTPHLMTRKQMFARIMGHDRNKNRA</sequence>
<dbReference type="GO" id="GO:0045333">
    <property type="term" value="P:cellular respiration"/>
    <property type="evidence" value="ECO:0007669"/>
    <property type="project" value="InterPro"/>
</dbReference>
<organism evidence="8 9">
    <name type="scientific">Desulfovibrio subterraneus</name>
    <dbReference type="NCBI Taxonomy" id="2718620"/>
    <lineage>
        <taxon>Bacteria</taxon>
        <taxon>Pseudomonadati</taxon>
        <taxon>Thermodesulfobacteriota</taxon>
        <taxon>Desulfovibrionia</taxon>
        <taxon>Desulfovibrionales</taxon>
        <taxon>Desulfovibrionaceae</taxon>
        <taxon>Desulfovibrio</taxon>
    </lineage>
</organism>
<dbReference type="Proteomes" id="UP000503840">
    <property type="component" value="Unassembled WGS sequence"/>
</dbReference>
<evidence type="ECO:0000256" key="5">
    <source>
        <dbReference type="ARBA" id="ARBA00023004"/>
    </source>
</evidence>
<dbReference type="PROSITE" id="PS51379">
    <property type="entry name" value="4FE4S_FER_2"/>
    <property type="match status" value="1"/>
</dbReference>
<proteinExistence type="predicted"/>
<evidence type="ECO:0000313" key="9">
    <source>
        <dbReference type="Proteomes" id="UP000503840"/>
    </source>
</evidence>
<dbReference type="EMBL" id="BLVO01000004">
    <property type="protein sequence ID" value="GFM31827.1"/>
    <property type="molecule type" value="Genomic_DNA"/>
</dbReference>
<evidence type="ECO:0000256" key="6">
    <source>
        <dbReference type="ARBA" id="ARBA00023014"/>
    </source>
</evidence>
<keyword evidence="2" id="KW-0004">4Fe-4S</keyword>
<evidence type="ECO:0000256" key="2">
    <source>
        <dbReference type="ARBA" id="ARBA00022485"/>
    </source>
</evidence>
<dbReference type="SUPFAM" id="SSF54862">
    <property type="entry name" value="4Fe-4S ferredoxins"/>
    <property type="match status" value="1"/>
</dbReference>
<comment type="caution">
    <text evidence="8">The sequence shown here is derived from an EMBL/GenBank/DDBJ whole genome shotgun (WGS) entry which is preliminary data.</text>
</comment>
<evidence type="ECO:0000313" key="8">
    <source>
        <dbReference type="EMBL" id="GFM31827.1"/>
    </source>
</evidence>
<dbReference type="PIRSF" id="PIRSF036298">
    <property type="entry name" value="FDH_4Fe4S"/>
    <property type="match status" value="1"/>
</dbReference>
<evidence type="ECO:0000259" key="7">
    <source>
        <dbReference type="PROSITE" id="PS51379"/>
    </source>
</evidence>
<dbReference type="AlphaFoldDB" id="A0A7J0BDR8"/>
<protein>
    <submittedName>
        <fullName evidence="8">Formate dehydrogenase subunit beta</fullName>
    </submittedName>
</protein>
<dbReference type="GO" id="GO:0046872">
    <property type="term" value="F:metal ion binding"/>
    <property type="evidence" value="ECO:0007669"/>
    <property type="project" value="UniProtKB-KW"/>
</dbReference>
<comment type="subcellular location">
    <subcellularLocation>
        <location evidence="1">Cell envelope</location>
    </subcellularLocation>
</comment>
<dbReference type="PANTHER" id="PTHR43545:SF4">
    <property type="entry name" value="IRON-SULFUR PROTEIN"/>
    <property type="match status" value="1"/>
</dbReference>
<dbReference type="Pfam" id="PF13247">
    <property type="entry name" value="Fer4_11"/>
    <property type="match status" value="1"/>
</dbReference>
<dbReference type="InterPro" id="IPR014603">
    <property type="entry name" value="Formate_DH_Fe-S_su"/>
</dbReference>
<evidence type="ECO:0000256" key="3">
    <source>
        <dbReference type="ARBA" id="ARBA00022723"/>
    </source>
</evidence>
<reference evidence="8 9" key="1">
    <citation type="submission" date="2020-05" db="EMBL/GenBank/DDBJ databases">
        <title>Draft genome sequence of Desulfovibrio sp. strain HN2T.</title>
        <authorList>
            <person name="Ueno A."/>
            <person name="Tamazawa S."/>
            <person name="Tamamura S."/>
            <person name="Murakami T."/>
            <person name="Kiyama T."/>
            <person name="Inomata H."/>
            <person name="Amano Y."/>
            <person name="Miyakawa K."/>
            <person name="Tamaki H."/>
            <person name="Naganuma T."/>
            <person name="Kaneko K."/>
        </authorList>
    </citation>
    <scope>NUCLEOTIDE SEQUENCE [LARGE SCALE GENOMIC DNA]</scope>
    <source>
        <strain evidence="8 9">HN2</strain>
    </source>
</reference>
<keyword evidence="3" id="KW-0479">Metal-binding</keyword>
<evidence type="ECO:0000256" key="4">
    <source>
        <dbReference type="ARBA" id="ARBA00022737"/>
    </source>
</evidence>
<dbReference type="PANTHER" id="PTHR43545">
    <property type="entry name" value="FORMATE DEHYDROGENASE, NITRATE-INDUCIBLE, IRON-SULFUR SUBUNIT"/>
    <property type="match status" value="1"/>
</dbReference>
<keyword evidence="4" id="KW-0677">Repeat</keyword>
<dbReference type="Gene3D" id="3.30.70.20">
    <property type="match status" value="2"/>
</dbReference>
<keyword evidence="5" id="KW-0408">Iron</keyword>
<keyword evidence="9" id="KW-1185">Reference proteome</keyword>
<dbReference type="GO" id="GO:0051539">
    <property type="term" value="F:4 iron, 4 sulfur cluster binding"/>
    <property type="evidence" value="ECO:0007669"/>
    <property type="project" value="UniProtKB-KW"/>
</dbReference>
<dbReference type="CDD" id="cd10559">
    <property type="entry name" value="W-FDH"/>
    <property type="match status" value="1"/>
</dbReference>
<accession>A0A7J0BDR8</accession>
<gene>
    <name evidence="8" type="ORF">DSM101010T_01920</name>
</gene>
<dbReference type="InterPro" id="IPR017896">
    <property type="entry name" value="4Fe4S_Fe-S-bd"/>
</dbReference>
<evidence type="ECO:0000256" key="1">
    <source>
        <dbReference type="ARBA" id="ARBA00004196"/>
    </source>
</evidence>